<dbReference type="InterPro" id="IPR002010">
    <property type="entry name" value="T3SS_IM_R"/>
</dbReference>
<keyword evidence="11" id="KW-0282">Flagellum</keyword>
<keyword evidence="5 10" id="KW-0812">Transmembrane</keyword>
<evidence type="ECO:0000313" key="11">
    <source>
        <dbReference type="EMBL" id="SIN65883.1"/>
    </source>
</evidence>
<evidence type="ECO:0000256" key="7">
    <source>
        <dbReference type="ARBA" id="ARBA00023136"/>
    </source>
</evidence>
<name>A0ABY1JCL2_9BACT</name>
<dbReference type="RefSeq" id="WP_074199365.1">
    <property type="nucleotide sequence ID" value="NZ_FSQZ01000001.1"/>
</dbReference>
<dbReference type="PANTHER" id="PTHR30065:SF1">
    <property type="entry name" value="SURFACE PRESENTATION OF ANTIGENS PROTEIN SPAR"/>
    <property type="match status" value="1"/>
</dbReference>
<accession>A0ABY1JCL2</accession>
<feature type="transmembrane region" description="Helical" evidence="10">
    <location>
        <begin position="122"/>
        <end position="140"/>
    </location>
</feature>
<feature type="transmembrane region" description="Helical" evidence="10">
    <location>
        <begin position="69"/>
        <end position="89"/>
    </location>
</feature>
<feature type="transmembrane region" description="Helical" evidence="10">
    <location>
        <begin position="95"/>
        <end position="115"/>
    </location>
</feature>
<dbReference type="Pfam" id="PF01311">
    <property type="entry name" value="Bac_export_1"/>
    <property type="match status" value="1"/>
</dbReference>
<comment type="function">
    <text evidence="1 10">Role in flagellar biosynthesis.</text>
</comment>
<comment type="subcellular location">
    <subcellularLocation>
        <location evidence="10">Cell membrane</location>
        <topology evidence="10">Multi-pass membrane protein</topology>
    </subcellularLocation>
    <subcellularLocation>
        <location evidence="10">Bacterial flagellum basal body</location>
    </subcellularLocation>
</comment>
<keyword evidence="6 10" id="KW-1133">Transmembrane helix</keyword>
<evidence type="ECO:0000313" key="12">
    <source>
        <dbReference type="Proteomes" id="UP000185093"/>
    </source>
</evidence>
<keyword evidence="12" id="KW-1185">Reference proteome</keyword>
<proteinExistence type="inferred from homology"/>
<evidence type="ECO:0000256" key="1">
    <source>
        <dbReference type="ARBA" id="ARBA00002578"/>
    </source>
</evidence>
<keyword evidence="11" id="KW-0969">Cilium</keyword>
<dbReference type="NCBIfam" id="TIGR01400">
    <property type="entry name" value="fliR"/>
    <property type="match status" value="1"/>
</dbReference>
<sequence>MNFQEPLVQYLFVIFLSSLRFLGMTIASPAFSPPSYPVPLKFLLVLLLSLIVAPMLNVSDLNTLFESNIILLILAAVREFFIGIGIGFLASLPLYAFQVAGGFLGIQMGLGMVNIMDPFSEAQVSILGQLKFMLALWFYLRWNGHLLLFQSLVQSFKLLPLGVWKWSWAIDPGFGKWLAQVFYLALKISLPFAGAMVLADIGLGFVARTVPQMNVFVLGFSLKILLGMLILMFMVPLLVDILQAEIGKAIVFGLEGVLIWR</sequence>
<keyword evidence="11" id="KW-0966">Cell projection</keyword>
<feature type="transmembrane region" description="Helical" evidence="10">
    <location>
        <begin position="38"/>
        <end position="57"/>
    </location>
</feature>
<comment type="similarity">
    <text evidence="2 10">Belongs to the FliR/MopE/SpaR family.</text>
</comment>
<dbReference type="PRINTS" id="PR00953">
    <property type="entry name" value="TYPE3IMRPROT"/>
</dbReference>
<evidence type="ECO:0000256" key="6">
    <source>
        <dbReference type="ARBA" id="ARBA00022989"/>
    </source>
</evidence>
<dbReference type="EMBL" id="FSQZ01000001">
    <property type="protein sequence ID" value="SIN65883.1"/>
    <property type="molecule type" value="Genomic_DNA"/>
</dbReference>
<dbReference type="Proteomes" id="UP000185093">
    <property type="component" value="Unassembled WGS sequence"/>
</dbReference>
<organism evidence="11 12">
    <name type="scientific">Acetomicrobium flavidum</name>
    <dbReference type="NCBI Taxonomy" id="49896"/>
    <lineage>
        <taxon>Bacteria</taxon>
        <taxon>Thermotogati</taxon>
        <taxon>Synergistota</taxon>
        <taxon>Synergistia</taxon>
        <taxon>Synergistales</taxon>
        <taxon>Acetomicrobiaceae</taxon>
        <taxon>Acetomicrobium</taxon>
    </lineage>
</organism>
<feature type="transmembrane region" description="Helical" evidence="10">
    <location>
        <begin position="7"/>
        <end position="26"/>
    </location>
</feature>
<evidence type="ECO:0000256" key="5">
    <source>
        <dbReference type="ARBA" id="ARBA00022692"/>
    </source>
</evidence>
<evidence type="ECO:0000256" key="4">
    <source>
        <dbReference type="ARBA" id="ARBA00022475"/>
    </source>
</evidence>
<keyword evidence="8 10" id="KW-0975">Bacterial flagellum</keyword>
<protein>
    <recommendedName>
        <fullName evidence="3 9">Flagellar biosynthetic protein FliR</fullName>
    </recommendedName>
</protein>
<keyword evidence="4 10" id="KW-1003">Cell membrane</keyword>
<evidence type="ECO:0000256" key="10">
    <source>
        <dbReference type="RuleBase" id="RU362071"/>
    </source>
</evidence>
<evidence type="ECO:0000256" key="2">
    <source>
        <dbReference type="ARBA" id="ARBA00009772"/>
    </source>
</evidence>
<evidence type="ECO:0000256" key="8">
    <source>
        <dbReference type="ARBA" id="ARBA00023143"/>
    </source>
</evidence>
<feature type="transmembrane region" description="Helical" evidence="10">
    <location>
        <begin position="215"/>
        <end position="235"/>
    </location>
</feature>
<keyword evidence="7 10" id="KW-0472">Membrane</keyword>
<evidence type="ECO:0000256" key="3">
    <source>
        <dbReference type="ARBA" id="ARBA00021717"/>
    </source>
</evidence>
<dbReference type="InterPro" id="IPR006303">
    <property type="entry name" value="FliR"/>
</dbReference>
<reference evidence="11 12" key="1">
    <citation type="submission" date="2016-11" db="EMBL/GenBank/DDBJ databases">
        <authorList>
            <person name="Varghese N."/>
            <person name="Submissions S."/>
        </authorList>
    </citation>
    <scope>NUCLEOTIDE SEQUENCE [LARGE SCALE GENOMIC DNA]</scope>
    <source>
        <strain evidence="11 12">DSM 20664</strain>
    </source>
</reference>
<evidence type="ECO:0000256" key="9">
    <source>
        <dbReference type="NCBIfam" id="TIGR01400"/>
    </source>
</evidence>
<feature type="transmembrane region" description="Helical" evidence="10">
    <location>
        <begin position="181"/>
        <end position="203"/>
    </location>
</feature>
<comment type="caution">
    <text evidence="11">The sequence shown here is derived from an EMBL/GenBank/DDBJ whole genome shotgun (WGS) entry which is preliminary data.</text>
</comment>
<dbReference type="PANTHER" id="PTHR30065">
    <property type="entry name" value="FLAGELLAR BIOSYNTHETIC PROTEIN FLIR"/>
    <property type="match status" value="1"/>
</dbReference>
<gene>
    <name evidence="11" type="ORF">SAMN05444368_0828</name>
</gene>